<evidence type="ECO:0000256" key="8">
    <source>
        <dbReference type="SAM" id="SignalP"/>
    </source>
</evidence>
<gene>
    <name evidence="10" type="ORF">ACFOEW_07220</name>
</gene>
<proteinExistence type="inferred from homology"/>
<evidence type="ECO:0000256" key="1">
    <source>
        <dbReference type="ARBA" id="ARBA00004496"/>
    </source>
</evidence>
<dbReference type="InterPro" id="IPR029045">
    <property type="entry name" value="ClpP/crotonase-like_dom_sf"/>
</dbReference>
<dbReference type="SUPFAM" id="SSF52096">
    <property type="entry name" value="ClpP/crotonase"/>
    <property type="match status" value="1"/>
</dbReference>
<dbReference type="InterPro" id="IPR005151">
    <property type="entry name" value="Tail-specific_protease"/>
</dbReference>
<dbReference type="Gene3D" id="2.130.10.10">
    <property type="entry name" value="YVTN repeat-like/Quinoprotein amine dehydrogenase"/>
    <property type="match status" value="1"/>
</dbReference>
<dbReference type="SMART" id="SM00245">
    <property type="entry name" value="TSPc"/>
    <property type="match status" value="1"/>
</dbReference>
<dbReference type="Gene3D" id="3.30.750.44">
    <property type="match status" value="1"/>
</dbReference>
<dbReference type="InterPro" id="IPR029414">
    <property type="entry name" value="Tricorn_PDZ"/>
</dbReference>
<dbReference type="SUPFAM" id="SSF82171">
    <property type="entry name" value="DPP6 N-terminal domain-like"/>
    <property type="match status" value="1"/>
</dbReference>
<evidence type="ECO:0000313" key="11">
    <source>
        <dbReference type="Proteomes" id="UP001595477"/>
    </source>
</evidence>
<accession>A0ABV7JZQ4</accession>
<dbReference type="Proteomes" id="UP001595477">
    <property type="component" value="Unassembled WGS sequence"/>
</dbReference>
<dbReference type="EMBL" id="JBHRSX010000015">
    <property type="protein sequence ID" value="MFC3201606.1"/>
    <property type="molecule type" value="Genomic_DNA"/>
</dbReference>
<dbReference type="Pfam" id="PF26550">
    <property type="entry name" value="Tricorn_2nd"/>
    <property type="match status" value="1"/>
</dbReference>
<name>A0ABV7JZQ4_9ALTE</name>
<dbReference type="Gene3D" id="3.90.226.10">
    <property type="entry name" value="2-enoyl-CoA Hydratase, Chain A, domain 1"/>
    <property type="match status" value="1"/>
</dbReference>
<comment type="function">
    <text evidence="7">Degrades oligopeptides.</text>
</comment>
<dbReference type="PANTHER" id="PTHR43253:SF1">
    <property type="entry name" value="TRICORN PROTEASE HOMOLOG 2-RELATED"/>
    <property type="match status" value="1"/>
</dbReference>
<dbReference type="Pfam" id="PF14685">
    <property type="entry name" value="PDZ_Tricorn"/>
    <property type="match status" value="1"/>
</dbReference>
<dbReference type="Pfam" id="PF03572">
    <property type="entry name" value="Peptidase_S41"/>
    <property type="match status" value="1"/>
</dbReference>
<dbReference type="Gene3D" id="2.120.10.60">
    <property type="entry name" value="Tricorn protease N-terminal domain"/>
    <property type="match status" value="1"/>
</dbReference>
<dbReference type="SUPFAM" id="SSF69304">
    <property type="entry name" value="Tricorn protease N-terminal domain"/>
    <property type="match status" value="1"/>
</dbReference>
<dbReference type="InterPro" id="IPR015943">
    <property type="entry name" value="WD40/YVTN_repeat-like_dom_sf"/>
</dbReference>
<dbReference type="Pfam" id="PF26549">
    <property type="entry name" value="Tricorn_N"/>
    <property type="match status" value="1"/>
</dbReference>
<dbReference type="PIRSF" id="PIRSF036421">
    <property type="entry name" value="Tricorn_protease"/>
    <property type="match status" value="1"/>
</dbReference>
<comment type="similarity">
    <text evidence="2 7">Belongs to the peptidase S41B family.</text>
</comment>
<evidence type="ECO:0000256" key="2">
    <source>
        <dbReference type="ARBA" id="ARBA00008524"/>
    </source>
</evidence>
<dbReference type="InterPro" id="IPR036034">
    <property type="entry name" value="PDZ_sf"/>
</dbReference>
<dbReference type="SUPFAM" id="SSF50156">
    <property type="entry name" value="PDZ domain-like"/>
    <property type="match status" value="1"/>
</dbReference>
<dbReference type="EC" id="3.4.21.-" evidence="7"/>
<evidence type="ECO:0000256" key="6">
    <source>
        <dbReference type="ARBA" id="ARBA00022825"/>
    </source>
</evidence>
<keyword evidence="4 7" id="KW-0645">Protease</keyword>
<keyword evidence="8" id="KW-0732">Signal</keyword>
<feature type="signal peptide" evidence="8">
    <location>
        <begin position="1"/>
        <end position="20"/>
    </location>
</feature>
<feature type="domain" description="Tail specific protease" evidence="9">
    <location>
        <begin position="836"/>
        <end position="1040"/>
    </location>
</feature>
<comment type="caution">
    <text evidence="10">The sequence shown here is derived from an EMBL/GenBank/DDBJ whole genome shotgun (WGS) entry which is preliminary data.</text>
</comment>
<keyword evidence="6 7" id="KW-0720">Serine protease</keyword>
<reference evidence="11" key="1">
    <citation type="journal article" date="2019" name="Int. J. Syst. Evol. Microbiol.">
        <title>The Global Catalogue of Microorganisms (GCM) 10K type strain sequencing project: providing services to taxonomists for standard genome sequencing and annotation.</title>
        <authorList>
            <consortium name="The Broad Institute Genomics Platform"/>
            <consortium name="The Broad Institute Genome Sequencing Center for Infectious Disease"/>
            <person name="Wu L."/>
            <person name="Ma J."/>
        </authorList>
    </citation>
    <scope>NUCLEOTIDE SEQUENCE [LARGE SCALE GENOMIC DNA]</scope>
    <source>
        <strain evidence="11">KCTC 52449</strain>
    </source>
</reference>
<comment type="subcellular location">
    <subcellularLocation>
        <location evidence="1 7">Cytoplasm</location>
    </subcellularLocation>
</comment>
<dbReference type="InterPro" id="IPR012393">
    <property type="entry name" value="Tricorn_protease"/>
</dbReference>
<evidence type="ECO:0000256" key="5">
    <source>
        <dbReference type="ARBA" id="ARBA00022801"/>
    </source>
</evidence>
<organism evidence="10 11">
    <name type="scientific">Alteromonas oceani</name>
    <dbReference type="NCBI Taxonomy" id="2071609"/>
    <lineage>
        <taxon>Bacteria</taxon>
        <taxon>Pseudomonadati</taxon>
        <taxon>Pseudomonadota</taxon>
        <taxon>Gammaproteobacteria</taxon>
        <taxon>Alteromonadales</taxon>
        <taxon>Alteromonadaceae</taxon>
        <taxon>Alteromonas/Salinimonas group</taxon>
        <taxon>Alteromonas</taxon>
    </lineage>
</organism>
<evidence type="ECO:0000256" key="7">
    <source>
        <dbReference type="PIRNR" id="PIRNR036421"/>
    </source>
</evidence>
<protein>
    <recommendedName>
        <fullName evidence="7">Tricorn protease homolog</fullName>
        <ecNumber evidence="7">3.4.21.-</ecNumber>
    </recommendedName>
</protein>
<feature type="chain" id="PRO_5046909655" description="Tricorn protease homolog" evidence="8">
    <location>
        <begin position="21"/>
        <end position="1090"/>
    </location>
</feature>
<evidence type="ECO:0000256" key="3">
    <source>
        <dbReference type="ARBA" id="ARBA00022490"/>
    </source>
</evidence>
<keyword evidence="3 7" id="KW-0963">Cytoplasm</keyword>
<sequence>MKKRTIVGMSLLLMSFHSMAKSGYYRDPDLHDNQVVFTAEGDLWLHDITNTATRRLTTNLAQEQQAAFSSDGTQIAFTANYEGATEVYVIPTEGGLARRVTFENSYVYLQQWTGDGKLLYSTNTRVGPTNNWSLKQVDPVTLNTEEVPVADAIEGAIDEASDTLYFTQFGLQVSRDNARYYRGGAQGELWRYKLGSQTEALLLTDAHDASAREPMVAGDKLYFVSNQNGNDNLWVMSASGKNAKALTDFQDFPIKRASLDNGRIIFQHGADLKIYDIANRRTRTLDIALSGDFPQLRDNWLTKPTKYLTSADFNAENKQVVLTARGRLAIASTDGKRLVEIDTPAASRSRKAILSHDGKWVYAINDASGEMEIWQFAADGSSERKQLTSGASISRWQLVLSPDGNKLAFDDFNGDLWILDINTGDTEKLYSGQTEMSPYADIVFSADSQLLAITTSKLGDERQRIYVHNFAENRGQVLTSDKYNSYSPAFSQDQQWLYFLSDREFTPTTRSPWGDRNMGTTFDRRTQIFAYALKADATFPFQKPTELTVQVEPEEDSDSEKADNAPEAPLIDWEQLTNRLWQVPVSPGNYSDLAANAKYLYVRDQVTEPGSKPVLKAIEQTPHHKTSTFMSGLSSYKLSADGKSMLVLKQSGNNDQIFIVGAAKQFPSDKTDQKADVSAWKLRIDPQQEWQQLFHDAWLMHRDYFYDKAMRGVDWAAMKQKYQPLVARITDRAELNDVLGQMTGELNVLHSQVYGGDTPQEPDRPAPASLGANLLQTDEGVQIASIYQYDNEVPAKASPLLKPGTDAKEGDIITSINARPINTLAELNQALLNQADRQVLLGLSRNGEALQTIVYPVSNRTDARLRYQDWTTRNRQKVEQADQDIGYLHLYAMGSNDVSDFAREFYAAYKKDGLIIDVRRNRGGNIDSWILEKLLRKVWMFWTSGNREPNTNMQQTFRGHLVVLADQYTYSDGETFTAGVKAMDLGPVIGKQTAGAGIWLRGRNRLADNGMARVAELPVFAEDGRWITEGLGIAPDIEVDNLPHATFMGEDAQLDAAIEYLQQRIKQRPVKPLTPKAYPGVSEPADDIEP</sequence>
<evidence type="ECO:0000256" key="4">
    <source>
        <dbReference type="ARBA" id="ARBA00022670"/>
    </source>
</evidence>
<dbReference type="Gene3D" id="2.30.42.10">
    <property type="match status" value="1"/>
</dbReference>
<keyword evidence="5 7" id="KW-0378">Hydrolase</keyword>
<dbReference type="PANTHER" id="PTHR43253">
    <property type="entry name" value="TRICORN PROTEASE HOMOLOG 2-RELATED"/>
    <property type="match status" value="1"/>
</dbReference>
<evidence type="ECO:0000259" key="9">
    <source>
        <dbReference type="SMART" id="SM00245"/>
    </source>
</evidence>
<dbReference type="Pfam" id="PF14684">
    <property type="entry name" value="Tricorn_C1"/>
    <property type="match status" value="1"/>
</dbReference>
<dbReference type="RefSeq" id="WP_123325740.1">
    <property type="nucleotide sequence ID" value="NZ_JBHRSX010000015.1"/>
</dbReference>
<keyword evidence="11" id="KW-1185">Reference proteome</keyword>
<evidence type="ECO:0000313" key="10">
    <source>
        <dbReference type="EMBL" id="MFC3201606.1"/>
    </source>
</evidence>
<dbReference type="CDD" id="cd07562">
    <property type="entry name" value="Peptidase_S41_TRI"/>
    <property type="match status" value="1"/>
</dbReference>
<dbReference type="InterPro" id="IPR028204">
    <property type="entry name" value="Tricorn_C1"/>
</dbReference>